<proteinExistence type="predicted"/>
<evidence type="ECO:0000313" key="2">
    <source>
        <dbReference type="Proteomes" id="UP000799302"/>
    </source>
</evidence>
<protein>
    <submittedName>
        <fullName evidence="1">Uncharacterized protein</fullName>
    </submittedName>
</protein>
<reference evidence="1" key="1">
    <citation type="journal article" date="2020" name="Stud. Mycol.">
        <title>101 Dothideomycetes genomes: a test case for predicting lifestyles and emergence of pathogens.</title>
        <authorList>
            <person name="Haridas S."/>
            <person name="Albert R."/>
            <person name="Binder M."/>
            <person name="Bloem J."/>
            <person name="Labutti K."/>
            <person name="Salamov A."/>
            <person name="Andreopoulos B."/>
            <person name="Baker S."/>
            <person name="Barry K."/>
            <person name="Bills G."/>
            <person name="Bluhm B."/>
            <person name="Cannon C."/>
            <person name="Castanera R."/>
            <person name="Culley D."/>
            <person name="Daum C."/>
            <person name="Ezra D."/>
            <person name="Gonzalez J."/>
            <person name="Henrissat B."/>
            <person name="Kuo A."/>
            <person name="Liang C."/>
            <person name="Lipzen A."/>
            <person name="Lutzoni F."/>
            <person name="Magnuson J."/>
            <person name="Mondo S."/>
            <person name="Nolan M."/>
            <person name="Ohm R."/>
            <person name="Pangilinan J."/>
            <person name="Park H.-J."/>
            <person name="Ramirez L."/>
            <person name="Alfaro M."/>
            <person name="Sun H."/>
            <person name="Tritt A."/>
            <person name="Yoshinaga Y."/>
            <person name="Zwiers L.-H."/>
            <person name="Turgeon B."/>
            <person name="Goodwin S."/>
            <person name="Spatafora J."/>
            <person name="Crous P."/>
            <person name="Grigoriev I."/>
        </authorList>
    </citation>
    <scope>NUCLEOTIDE SEQUENCE</scope>
    <source>
        <strain evidence="1">CBS 115976</strain>
    </source>
</reference>
<evidence type="ECO:0000313" key="1">
    <source>
        <dbReference type="EMBL" id="KAF2669702.1"/>
    </source>
</evidence>
<name>A0A6A6UC41_9PEZI</name>
<dbReference type="EMBL" id="MU004235">
    <property type="protein sequence ID" value="KAF2669702.1"/>
    <property type="molecule type" value="Genomic_DNA"/>
</dbReference>
<dbReference type="AlphaFoldDB" id="A0A6A6UC41"/>
<dbReference type="Proteomes" id="UP000799302">
    <property type="component" value="Unassembled WGS sequence"/>
</dbReference>
<sequence length="189" mass="21646">MSVVDMVEDGNNSAVFAYGMTFARLCCKQNSFRKDIRIGAALVFLHLPSQVTGHDWAISDNQQFKLSEPRSTMSTFKLLEHHQRKIFPSRSQPDRKQNLYSLRALCPVLRLAVRATLGALKYPAYNAFWASHSFDLDRQTLGTFWSPNGLLLNSPWIANGHERFHQHDTSRQSERFVYQMLEAALEAGR</sequence>
<gene>
    <name evidence="1" type="ORF">BT63DRAFT_455687</name>
</gene>
<organism evidence="1 2">
    <name type="scientific">Microthyrium microscopicum</name>
    <dbReference type="NCBI Taxonomy" id="703497"/>
    <lineage>
        <taxon>Eukaryota</taxon>
        <taxon>Fungi</taxon>
        <taxon>Dikarya</taxon>
        <taxon>Ascomycota</taxon>
        <taxon>Pezizomycotina</taxon>
        <taxon>Dothideomycetes</taxon>
        <taxon>Dothideomycetes incertae sedis</taxon>
        <taxon>Microthyriales</taxon>
        <taxon>Microthyriaceae</taxon>
        <taxon>Microthyrium</taxon>
    </lineage>
</organism>
<keyword evidence="2" id="KW-1185">Reference proteome</keyword>
<accession>A0A6A6UC41</accession>